<feature type="domain" description="SpoVT-AbrB" evidence="8">
    <location>
        <begin position="76"/>
        <end position="120"/>
    </location>
</feature>
<dbReference type="EMBL" id="CP009223">
    <property type="protein sequence ID" value="AIM62547.1"/>
    <property type="molecule type" value="Genomic_DNA"/>
</dbReference>
<sequence>MFMGTYQHTIDTKNRLIIPAKFRNQLGDSFVVTRWMDHSLRAYTQEGWIEFSAKLRKLPETNAQARQFKRFVLGGAQEVEFDKQGRINLAQTLRQYAEIEKEATIFGLGEDSFEIWSSQRWQDYEDMTADNFDAVADSLDGLEF</sequence>
<evidence type="ECO:0000256" key="7">
    <source>
        <dbReference type="HAMAP-Rule" id="MF_01008"/>
    </source>
</evidence>
<dbReference type="NCBIfam" id="TIGR00242">
    <property type="entry name" value="division/cell wall cluster transcriptional repressor MraZ"/>
    <property type="match status" value="1"/>
</dbReference>
<dbReference type="InterPro" id="IPR035642">
    <property type="entry name" value="MraZ_N"/>
</dbReference>
<evidence type="ECO:0000256" key="5">
    <source>
        <dbReference type="ARBA" id="ARBA00023125"/>
    </source>
</evidence>
<keyword evidence="6 7" id="KW-0804">Transcription</keyword>
<comment type="subcellular location">
    <subcellularLocation>
        <location evidence="7">Cytoplasm</location>
        <location evidence="7">Nucleoid</location>
    </subcellularLocation>
</comment>
<dbReference type="PANTHER" id="PTHR34701:SF1">
    <property type="entry name" value="TRANSCRIPTIONAL REGULATOR MRAZ"/>
    <property type="match status" value="1"/>
</dbReference>
<dbReference type="RefSeq" id="WP_009495814.1">
    <property type="nucleotide sequence ID" value="NZ_CP009223.1"/>
</dbReference>
<organism evidence="9 10">
    <name type="scientific">Weissella ceti</name>
    <dbReference type="NCBI Taxonomy" id="759620"/>
    <lineage>
        <taxon>Bacteria</taxon>
        <taxon>Bacillati</taxon>
        <taxon>Bacillota</taxon>
        <taxon>Bacilli</taxon>
        <taxon>Lactobacillales</taxon>
        <taxon>Lactobacillaceae</taxon>
        <taxon>Weissella</taxon>
    </lineage>
</organism>
<dbReference type="PATRIC" id="fig|759620.7.peg.279"/>
<dbReference type="AlphaFoldDB" id="A0A075TUI8"/>
<dbReference type="InterPro" id="IPR003444">
    <property type="entry name" value="MraZ"/>
</dbReference>
<dbReference type="InterPro" id="IPR020603">
    <property type="entry name" value="MraZ_dom"/>
</dbReference>
<evidence type="ECO:0000313" key="9">
    <source>
        <dbReference type="EMBL" id="AIM62547.1"/>
    </source>
</evidence>
<dbReference type="CDD" id="cd16321">
    <property type="entry name" value="MraZ_C"/>
    <property type="match status" value="1"/>
</dbReference>
<dbReference type="Gene3D" id="3.40.1550.20">
    <property type="entry name" value="Transcriptional regulator MraZ domain"/>
    <property type="match status" value="1"/>
</dbReference>
<evidence type="ECO:0000313" key="10">
    <source>
        <dbReference type="Proteomes" id="UP000029079"/>
    </source>
</evidence>
<keyword evidence="2 7" id="KW-0963">Cytoplasm</keyword>
<comment type="subunit">
    <text evidence="7">Forms oligomers.</text>
</comment>
<protein>
    <recommendedName>
        <fullName evidence="1 7">Transcriptional regulator MraZ</fullName>
    </recommendedName>
</protein>
<dbReference type="CDD" id="cd16320">
    <property type="entry name" value="MraZ_N"/>
    <property type="match status" value="1"/>
</dbReference>
<dbReference type="HAMAP" id="MF_01008">
    <property type="entry name" value="MraZ"/>
    <property type="match status" value="1"/>
</dbReference>
<dbReference type="OrthoDB" id="9807753at2"/>
<dbReference type="KEGG" id="wct:WS74_0295"/>
<evidence type="ECO:0000256" key="3">
    <source>
        <dbReference type="ARBA" id="ARBA00022737"/>
    </source>
</evidence>
<dbReference type="InterPro" id="IPR035644">
    <property type="entry name" value="MraZ_C"/>
</dbReference>
<evidence type="ECO:0000256" key="2">
    <source>
        <dbReference type="ARBA" id="ARBA00022490"/>
    </source>
</evidence>
<evidence type="ECO:0000256" key="4">
    <source>
        <dbReference type="ARBA" id="ARBA00023015"/>
    </source>
</evidence>
<dbReference type="PROSITE" id="PS51740">
    <property type="entry name" value="SPOVT_ABRB"/>
    <property type="match status" value="2"/>
</dbReference>
<dbReference type="InterPro" id="IPR007159">
    <property type="entry name" value="SpoVT-AbrB_dom"/>
</dbReference>
<keyword evidence="4 7" id="KW-0805">Transcription regulation</keyword>
<dbReference type="GO" id="GO:2000143">
    <property type="term" value="P:negative regulation of DNA-templated transcription initiation"/>
    <property type="evidence" value="ECO:0007669"/>
    <property type="project" value="TreeGrafter"/>
</dbReference>
<evidence type="ECO:0000256" key="1">
    <source>
        <dbReference type="ARBA" id="ARBA00013860"/>
    </source>
</evidence>
<reference evidence="9 10" key="1">
    <citation type="journal article" date="2014" name="Genome Announc.">
        <title>Complete Genome Sequences of Fish Pathogenic Weissella ceti Strains WS74 and WS105.</title>
        <authorList>
            <person name="Figueiredo H.C."/>
            <person name="Leal C.A."/>
            <person name="Dorella F.A."/>
            <person name="Carvalho A.F."/>
            <person name="Soares S.C."/>
            <person name="Pereira F.L."/>
            <person name="Azevedo V.A."/>
        </authorList>
    </citation>
    <scope>NUCLEOTIDE SEQUENCE [LARGE SCALE GENOMIC DNA]</scope>
    <source>
        <strain evidence="9 10">WS74</strain>
    </source>
</reference>
<dbReference type="GO" id="GO:0003700">
    <property type="term" value="F:DNA-binding transcription factor activity"/>
    <property type="evidence" value="ECO:0007669"/>
    <property type="project" value="UniProtKB-UniRule"/>
</dbReference>
<keyword evidence="3" id="KW-0677">Repeat</keyword>
<dbReference type="SUPFAM" id="SSF89447">
    <property type="entry name" value="AbrB/MazE/MraZ-like"/>
    <property type="match status" value="1"/>
</dbReference>
<comment type="similarity">
    <text evidence="7">Belongs to the MraZ family.</text>
</comment>
<dbReference type="Proteomes" id="UP000029079">
    <property type="component" value="Chromosome"/>
</dbReference>
<proteinExistence type="inferred from homology"/>
<reference evidence="10" key="2">
    <citation type="submission" date="2014-08" db="EMBL/GenBank/DDBJ databases">
        <title>Complete genome of Weissella ceti strain WS74 isolated from diseased rainbow trout in Brazil.</title>
        <authorList>
            <person name="Figueiredo H.C.P."/>
            <person name="Leal C.A.G."/>
            <person name="Pereira F.L."/>
            <person name="Soares S.C."/>
            <person name="Dorella F.A."/>
            <person name="Carvalho A.F."/>
            <person name="Azevedo V.A.C."/>
        </authorList>
    </citation>
    <scope>NUCLEOTIDE SEQUENCE [LARGE SCALE GENOMIC DNA]</scope>
    <source>
        <strain evidence="10">WS74</strain>
    </source>
</reference>
<name>A0A075TUI8_9LACO</name>
<evidence type="ECO:0000259" key="8">
    <source>
        <dbReference type="PROSITE" id="PS51740"/>
    </source>
</evidence>
<dbReference type="KEGG" id="wci:WS105_0293"/>
<gene>
    <name evidence="7" type="primary">mraZ</name>
    <name evidence="9" type="ORF">WS74_0295</name>
</gene>
<dbReference type="Pfam" id="PF02381">
    <property type="entry name" value="MraZ"/>
    <property type="match status" value="2"/>
</dbReference>
<dbReference type="InterPro" id="IPR037914">
    <property type="entry name" value="SpoVT-AbrB_sf"/>
</dbReference>
<dbReference type="InterPro" id="IPR038619">
    <property type="entry name" value="MraZ_sf"/>
</dbReference>
<keyword evidence="5 7" id="KW-0238">DNA-binding</keyword>
<accession>A0A075TUI8</accession>
<feature type="domain" description="SpoVT-AbrB" evidence="8">
    <location>
        <begin position="5"/>
        <end position="47"/>
    </location>
</feature>
<dbReference type="GO" id="GO:0009295">
    <property type="term" value="C:nucleoid"/>
    <property type="evidence" value="ECO:0007669"/>
    <property type="project" value="UniProtKB-SubCell"/>
</dbReference>
<dbReference type="PANTHER" id="PTHR34701">
    <property type="entry name" value="TRANSCRIPTIONAL REGULATOR MRAZ"/>
    <property type="match status" value="1"/>
</dbReference>
<dbReference type="GO" id="GO:0005737">
    <property type="term" value="C:cytoplasm"/>
    <property type="evidence" value="ECO:0007669"/>
    <property type="project" value="UniProtKB-UniRule"/>
</dbReference>
<dbReference type="KEGG" id="wce:WS08_0295"/>
<keyword evidence="10" id="KW-1185">Reference proteome</keyword>
<dbReference type="STRING" id="759620.WS105_0293"/>
<dbReference type="GO" id="GO:0000976">
    <property type="term" value="F:transcription cis-regulatory region binding"/>
    <property type="evidence" value="ECO:0007669"/>
    <property type="project" value="TreeGrafter"/>
</dbReference>
<evidence type="ECO:0000256" key="6">
    <source>
        <dbReference type="ARBA" id="ARBA00023163"/>
    </source>
</evidence>